<reference evidence="1" key="2">
    <citation type="journal article" date="2015" name="Data Brief">
        <title>Shoot transcriptome of the giant reed, Arundo donax.</title>
        <authorList>
            <person name="Barrero R.A."/>
            <person name="Guerrero F.D."/>
            <person name="Moolhuijzen P."/>
            <person name="Goolsby J.A."/>
            <person name="Tidwell J."/>
            <person name="Bellgard S.E."/>
            <person name="Bellgard M.I."/>
        </authorList>
    </citation>
    <scope>NUCLEOTIDE SEQUENCE</scope>
    <source>
        <tissue evidence="1">Shoot tissue taken approximately 20 cm above the soil surface</tissue>
    </source>
</reference>
<dbReference type="AlphaFoldDB" id="A0A0A8ZPZ5"/>
<sequence>MKCCKEKLKKVKVICYVQNILP</sequence>
<organism evidence="1">
    <name type="scientific">Arundo donax</name>
    <name type="common">Giant reed</name>
    <name type="synonym">Donax arundinaceus</name>
    <dbReference type="NCBI Taxonomy" id="35708"/>
    <lineage>
        <taxon>Eukaryota</taxon>
        <taxon>Viridiplantae</taxon>
        <taxon>Streptophyta</taxon>
        <taxon>Embryophyta</taxon>
        <taxon>Tracheophyta</taxon>
        <taxon>Spermatophyta</taxon>
        <taxon>Magnoliopsida</taxon>
        <taxon>Liliopsida</taxon>
        <taxon>Poales</taxon>
        <taxon>Poaceae</taxon>
        <taxon>PACMAD clade</taxon>
        <taxon>Arundinoideae</taxon>
        <taxon>Arundineae</taxon>
        <taxon>Arundo</taxon>
    </lineage>
</organism>
<reference evidence="1" key="1">
    <citation type="submission" date="2014-09" db="EMBL/GenBank/DDBJ databases">
        <authorList>
            <person name="Magalhaes I.L.F."/>
            <person name="Oliveira U."/>
            <person name="Santos F.R."/>
            <person name="Vidigal T.H.D.A."/>
            <person name="Brescovit A.D."/>
            <person name="Santos A.J."/>
        </authorList>
    </citation>
    <scope>NUCLEOTIDE SEQUENCE</scope>
    <source>
        <tissue evidence="1">Shoot tissue taken approximately 20 cm above the soil surface</tissue>
    </source>
</reference>
<proteinExistence type="predicted"/>
<evidence type="ECO:0000313" key="1">
    <source>
        <dbReference type="EMBL" id="JAD41474.1"/>
    </source>
</evidence>
<accession>A0A0A8ZPZ5</accession>
<name>A0A0A8ZPZ5_ARUDO</name>
<protein>
    <submittedName>
        <fullName evidence="1">Uncharacterized protein</fullName>
    </submittedName>
</protein>
<dbReference type="EMBL" id="GBRH01256421">
    <property type="protein sequence ID" value="JAD41474.1"/>
    <property type="molecule type" value="Transcribed_RNA"/>
</dbReference>